<dbReference type="PANTHER" id="PTHR46411:SF3">
    <property type="entry name" value="AAA+ ATPASE DOMAIN-CONTAINING PROTEIN"/>
    <property type="match status" value="1"/>
</dbReference>
<dbReference type="InterPro" id="IPR003593">
    <property type="entry name" value="AAA+_ATPase"/>
</dbReference>
<feature type="region of interest" description="Disordered" evidence="1">
    <location>
        <begin position="1"/>
        <end position="48"/>
    </location>
</feature>
<dbReference type="InterPro" id="IPR056599">
    <property type="entry name" value="AAA_lid_fung"/>
</dbReference>
<evidence type="ECO:0000256" key="1">
    <source>
        <dbReference type="SAM" id="MobiDB-lite"/>
    </source>
</evidence>
<sequence length="716" mass="80527">MKSTETARVALPSPSHRPTPPSSPVEEHRPPVAKAQQDTLTTPALASDEDGVGLCLAERLVTAFEKLIAAKAVPNAASVSEAKKASAKEGNPQASKLEYKHVDEVWDEKAGKYKIVESPDSESNELDQYVFIVRDRIDKNTLDTTSFVDIKSALLRDILREICQDIRSVSLADVTPSIDRNILFHVYEELKSYHGRIAEDPQVPIAEKHLSLLVDYTESTYQSTAEHLSVLLNKKEITYGLLWALFKPNAEVYTTCRGTGAPRCVVYNHCEEKTRRSGSKYLYIDARYLNTDGKVLGEATAGIQIDHFRGAKRIELLPAYPLQYHPEHDKIREDLIHCGRKFVSLMGIHHRQYEGKAFFIDDEGEIVGQYVKGRIMVDAICFQERKPNYPCPRVQKVRPRYSILGVCDTIKLADVDPDQLKESEFLICSPTVLGFCLGSKIFLELAVANISDIEWSPSSFDDVKIPESQKLPIRALTETYLKRAPGDGFKDLVQGKGRGINFLLYGPPGVGKTLTAETMAETLRIPLYTVAAGQIGVEPVKVETILTSIFKITSRWQAILLLDEADVFLAQRTESAHLNALVSVFLRELELYDGILFLTTNRVQSFDEAMISRIHLALKYEPLGRDARKAVWRYFLEQAETKKGRPSFHKRVIDDLAEKKLNGREIRNAVFIARSMAEYQEMVVGEAHLKNSIATRDQFHLDFHGAGAVNNRNAYF</sequence>
<dbReference type="SMART" id="SM00382">
    <property type="entry name" value="AAA"/>
    <property type="match status" value="1"/>
</dbReference>
<proteinExistence type="predicted"/>
<feature type="domain" description="AAA+ ATPase" evidence="2">
    <location>
        <begin position="498"/>
        <end position="622"/>
    </location>
</feature>
<protein>
    <submittedName>
        <fullName evidence="3">P-loop containing nucleoside triphosphate hydrolase protein</fullName>
    </submittedName>
</protein>
<reference evidence="3" key="1">
    <citation type="journal article" date="2020" name="Stud. Mycol.">
        <title>101 Dothideomycetes genomes: a test case for predicting lifestyles and emergence of pathogens.</title>
        <authorList>
            <person name="Haridas S."/>
            <person name="Albert R."/>
            <person name="Binder M."/>
            <person name="Bloem J."/>
            <person name="Labutti K."/>
            <person name="Salamov A."/>
            <person name="Andreopoulos B."/>
            <person name="Baker S."/>
            <person name="Barry K."/>
            <person name="Bills G."/>
            <person name="Bluhm B."/>
            <person name="Cannon C."/>
            <person name="Castanera R."/>
            <person name="Culley D."/>
            <person name="Daum C."/>
            <person name="Ezra D."/>
            <person name="Gonzalez J."/>
            <person name="Henrissat B."/>
            <person name="Kuo A."/>
            <person name="Liang C."/>
            <person name="Lipzen A."/>
            <person name="Lutzoni F."/>
            <person name="Magnuson J."/>
            <person name="Mondo S."/>
            <person name="Nolan M."/>
            <person name="Ohm R."/>
            <person name="Pangilinan J."/>
            <person name="Park H.-J."/>
            <person name="Ramirez L."/>
            <person name="Alfaro M."/>
            <person name="Sun H."/>
            <person name="Tritt A."/>
            <person name="Yoshinaga Y."/>
            <person name="Zwiers L.-H."/>
            <person name="Turgeon B."/>
            <person name="Goodwin S."/>
            <person name="Spatafora J."/>
            <person name="Crous P."/>
            <person name="Grigoriev I."/>
        </authorList>
    </citation>
    <scope>NUCLEOTIDE SEQUENCE</scope>
    <source>
        <strain evidence="3">CBS 207.26</strain>
    </source>
</reference>
<keyword evidence="4" id="KW-1185">Reference proteome</keyword>
<dbReference type="PANTHER" id="PTHR46411">
    <property type="entry name" value="FAMILY ATPASE, PUTATIVE-RELATED"/>
    <property type="match status" value="1"/>
</dbReference>
<dbReference type="CDD" id="cd19481">
    <property type="entry name" value="RecA-like_protease"/>
    <property type="match status" value="1"/>
</dbReference>
<evidence type="ECO:0000313" key="4">
    <source>
        <dbReference type="Proteomes" id="UP000800200"/>
    </source>
</evidence>
<accession>A0A6A6DEE6</accession>
<dbReference type="AlphaFoldDB" id="A0A6A6DEE6"/>
<dbReference type="InterPro" id="IPR027417">
    <property type="entry name" value="P-loop_NTPase"/>
</dbReference>
<evidence type="ECO:0000313" key="3">
    <source>
        <dbReference type="EMBL" id="KAF2176762.1"/>
    </source>
</evidence>
<dbReference type="OrthoDB" id="10042665at2759"/>
<dbReference type="EMBL" id="ML994701">
    <property type="protein sequence ID" value="KAF2176762.1"/>
    <property type="molecule type" value="Genomic_DNA"/>
</dbReference>
<dbReference type="Pfam" id="PF00004">
    <property type="entry name" value="AAA"/>
    <property type="match status" value="1"/>
</dbReference>
<dbReference type="GO" id="GO:0016887">
    <property type="term" value="F:ATP hydrolysis activity"/>
    <property type="evidence" value="ECO:0007669"/>
    <property type="project" value="InterPro"/>
</dbReference>
<dbReference type="Pfam" id="PF22942">
    <property type="entry name" value="DUF7025"/>
    <property type="match status" value="1"/>
</dbReference>
<evidence type="ECO:0000259" key="2">
    <source>
        <dbReference type="SMART" id="SM00382"/>
    </source>
</evidence>
<dbReference type="InterPro" id="IPR003959">
    <property type="entry name" value="ATPase_AAA_core"/>
</dbReference>
<dbReference type="Pfam" id="PF23232">
    <property type="entry name" value="AAA_lid_13"/>
    <property type="match status" value="1"/>
</dbReference>
<gene>
    <name evidence="3" type="ORF">K469DRAFT_605862</name>
</gene>
<dbReference type="Proteomes" id="UP000800200">
    <property type="component" value="Unassembled WGS sequence"/>
</dbReference>
<dbReference type="GO" id="GO:0005524">
    <property type="term" value="F:ATP binding"/>
    <property type="evidence" value="ECO:0007669"/>
    <property type="project" value="InterPro"/>
</dbReference>
<dbReference type="InterPro" id="IPR054289">
    <property type="entry name" value="DUF7025"/>
</dbReference>
<organism evidence="3 4">
    <name type="scientific">Zopfia rhizophila CBS 207.26</name>
    <dbReference type="NCBI Taxonomy" id="1314779"/>
    <lineage>
        <taxon>Eukaryota</taxon>
        <taxon>Fungi</taxon>
        <taxon>Dikarya</taxon>
        <taxon>Ascomycota</taxon>
        <taxon>Pezizomycotina</taxon>
        <taxon>Dothideomycetes</taxon>
        <taxon>Dothideomycetes incertae sedis</taxon>
        <taxon>Zopfiaceae</taxon>
        <taxon>Zopfia</taxon>
    </lineage>
</organism>
<name>A0A6A6DEE6_9PEZI</name>
<keyword evidence="3" id="KW-0378">Hydrolase</keyword>
<dbReference type="SUPFAM" id="SSF52540">
    <property type="entry name" value="P-loop containing nucleoside triphosphate hydrolases"/>
    <property type="match status" value="1"/>
</dbReference>
<dbReference type="Gene3D" id="3.40.50.300">
    <property type="entry name" value="P-loop containing nucleotide triphosphate hydrolases"/>
    <property type="match status" value="1"/>
</dbReference>